<dbReference type="PROSITE" id="PS50004">
    <property type="entry name" value="C2"/>
    <property type="match status" value="1"/>
</dbReference>
<gene>
    <name evidence="2" type="ORF">DCAR_0103713</name>
</gene>
<organism evidence="2 3">
    <name type="scientific">Daucus carota subsp. sativus</name>
    <name type="common">Carrot</name>
    <dbReference type="NCBI Taxonomy" id="79200"/>
    <lineage>
        <taxon>Eukaryota</taxon>
        <taxon>Viridiplantae</taxon>
        <taxon>Streptophyta</taxon>
        <taxon>Embryophyta</taxon>
        <taxon>Tracheophyta</taxon>
        <taxon>Spermatophyta</taxon>
        <taxon>Magnoliopsida</taxon>
        <taxon>eudicotyledons</taxon>
        <taxon>Gunneridae</taxon>
        <taxon>Pentapetalae</taxon>
        <taxon>asterids</taxon>
        <taxon>campanulids</taxon>
        <taxon>Apiales</taxon>
        <taxon>Apiaceae</taxon>
        <taxon>Apioideae</taxon>
        <taxon>Scandiceae</taxon>
        <taxon>Daucinae</taxon>
        <taxon>Daucus</taxon>
        <taxon>Daucus sect. Daucus</taxon>
    </lineage>
</organism>
<keyword evidence="3" id="KW-1185">Reference proteome</keyword>
<reference evidence="2" key="1">
    <citation type="journal article" date="2016" name="Nat. Genet.">
        <title>A high-quality carrot genome assembly provides new insights into carotenoid accumulation and asterid genome evolution.</title>
        <authorList>
            <person name="Iorizzo M."/>
            <person name="Ellison S."/>
            <person name="Senalik D."/>
            <person name="Zeng P."/>
            <person name="Satapoomin P."/>
            <person name="Huang J."/>
            <person name="Bowman M."/>
            <person name="Iovene M."/>
            <person name="Sanseverino W."/>
            <person name="Cavagnaro P."/>
            <person name="Yildiz M."/>
            <person name="Macko-Podgorni A."/>
            <person name="Moranska E."/>
            <person name="Grzebelus E."/>
            <person name="Grzebelus D."/>
            <person name="Ashrafi H."/>
            <person name="Zheng Z."/>
            <person name="Cheng S."/>
            <person name="Spooner D."/>
            <person name="Van Deynze A."/>
            <person name="Simon P."/>
        </authorList>
    </citation>
    <scope>NUCLEOTIDE SEQUENCE</scope>
    <source>
        <tissue evidence="2">Leaf</tissue>
    </source>
</reference>
<evidence type="ECO:0000259" key="1">
    <source>
        <dbReference type="PROSITE" id="PS50004"/>
    </source>
</evidence>
<dbReference type="PANTHER" id="PTHR35503">
    <property type="entry name" value="OSJNBA0006M15.15 PROTEIN"/>
    <property type="match status" value="1"/>
</dbReference>
<dbReference type="Proteomes" id="UP000077755">
    <property type="component" value="Chromosome 1"/>
</dbReference>
<dbReference type="AlphaFoldDB" id="A0AAF0W7D6"/>
<protein>
    <recommendedName>
        <fullName evidence="1">C2 domain-containing protein</fullName>
    </recommendedName>
</protein>
<evidence type="ECO:0000313" key="3">
    <source>
        <dbReference type="Proteomes" id="UP000077755"/>
    </source>
</evidence>
<dbReference type="KEGG" id="dcr:108223237"/>
<dbReference type="PANTHER" id="PTHR35503:SF2">
    <property type="entry name" value="OS04G0455700 PROTEIN"/>
    <property type="match status" value="1"/>
</dbReference>
<sequence>MDKFQDQAALSCELSIKKARNIEFNSTGSLFVRCYMSAGNKNRVRFQTTEVSSSNMAWNQSFSLDCLGTIESMSSMLFKGTVIFELRWRSNISIFGRKRKSQLLAKAEVPWRTVYESSTMDTENWIVMNSRKSLADGVKPPAVQIGIKLGGALPAIPNAMTQNKSCGARCQCRSCVNCELFALDAALEFF</sequence>
<accession>A0AAF0W7D6</accession>
<dbReference type="EMBL" id="CP093343">
    <property type="protein sequence ID" value="WOG84529.1"/>
    <property type="molecule type" value="Genomic_DNA"/>
</dbReference>
<dbReference type="InterPro" id="IPR000008">
    <property type="entry name" value="C2_dom"/>
</dbReference>
<proteinExistence type="predicted"/>
<name>A0AAF0W7D6_DAUCS</name>
<feature type="domain" description="C2" evidence="1">
    <location>
        <begin position="1"/>
        <end position="126"/>
    </location>
</feature>
<reference evidence="2" key="2">
    <citation type="submission" date="2022-03" db="EMBL/GenBank/DDBJ databases">
        <title>Draft title - Genomic analysis of global carrot germplasm unveils the trajectory of domestication and the origin of high carotenoid orange carrot.</title>
        <authorList>
            <person name="Iorizzo M."/>
            <person name="Ellison S."/>
            <person name="Senalik D."/>
            <person name="Macko-Podgorni A."/>
            <person name="Grzebelus D."/>
            <person name="Bostan H."/>
            <person name="Rolling W."/>
            <person name="Curaba J."/>
            <person name="Simon P."/>
        </authorList>
    </citation>
    <scope>NUCLEOTIDE SEQUENCE</scope>
    <source>
        <tissue evidence="2">Leaf</tissue>
    </source>
</reference>
<evidence type="ECO:0000313" key="2">
    <source>
        <dbReference type="EMBL" id="WOG84529.1"/>
    </source>
</evidence>